<sequence length="78" mass="9083">MKYPTEVLNFLGNLFAPYNKTIVLLKIYLTAHPLCLKEIIAMGPAHFASMFNIFARDRKFLIDSLVNYKGRFFIQKIL</sequence>
<dbReference type="Proteomes" id="UP001165960">
    <property type="component" value="Unassembled WGS sequence"/>
</dbReference>
<protein>
    <submittedName>
        <fullName evidence="1">Uncharacterized protein</fullName>
    </submittedName>
</protein>
<evidence type="ECO:0000313" key="1">
    <source>
        <dbReference type="EMBL" id="KAJ9084677.1"/>
    </source>
</evidence>
<evidence type="ECO:0000313" key="2">
    <source>
        <dbReference type="Proteomes" id="UP001165960"/>
    </source>
</evidence>
<dbReference type="EMBL" id="QTSX02000817">
    <property type="protein sequence ID" value="KAJ9084677.1"/>
    <property type="molecule type" value="Genomic_DNA"/>
</dbReference>
<organism evidence="1 2">
    <name type="scientific">Entomophthora muscae</name>
    <dbReference type="NCBI Taxonomy" id="34485"/>
    <lineage>
        <taxon>Eukaryota</taxon>
        <taxon>Fungi</taxon>
        <taxon>Fungi incertae sedis</taxon>
        <taxon>Zoopagomycota</taxon>
        <taxon>Entomophthoromycotina</taxon>
        <taxon>Entomophthoromycetes</taxon>
        <taxon>Entomophthorales</taxon>
        <taxon>Entomophthoraceae</taxon>
        <taxon>Entomophthora</taxon>
    </lineage>
</organism>
<comment type="caution">
    <text evidence="1">The sequence shown here is derived from an EMBL/GenBank/DDBJ whole genome shotgun (WGS) entry which is preliminary data.</text>
</comment>
<reference evidence="1" key="1">
    <citation type="submission" date="2022-04" db="EMBL/GenBank/DDBJ databases">
        <title>Genome of the entomopathogenic fungus Entomophthora muscae.</title>
        <authorList>
            <person name="Elya C."/>
            <person name="Lovett B.R."/>
            <person name="Lee E."/>
            <person name="Macias A.M."/>
            <person name="Hajek A.E."/>
            <person name="De Bivort B.L."/>
            <person name="Kasson M.T."/>
            <person name="De Fine Licht H.H."/>
            <person name="Stajich J.E."/>
        </authorList>
    </citation>
    <scope>NUCLEOTIDE SEQUENCE</scope>
    <source>
        <strain evidence="1">Berkeley</strain>
    </source>
</reference>
<proteinExistence type="predicted"/>
<keyword evidence="2" id="KW-1185">Reference proteome</keyword>
<name>A0ACC2UE47_9FUNG</name>
<gene>
    <name evidence="1" type="ORF">DSO57_1021826</name>
</gene>
<accession>A0ACC2UE47</accession>